<keyword evidence="2" id="KW-0472">Membrane</keyword>
<dbReference type="EMBL" id="JAEKOZ010000028">
    <property type="protein sequence ID" value="MBJ3811629.1"/>
    <property type="molecule type" value="Genomic_DNA"/>
</dbReference>
<evidence type="ECO:0000313" key="5">
    <source>
        <dbReference type="Proteomes" id="UP000634780"/>
    </source>
</evidence>
<name>A0ABS0XEM8_9ACTN</name>
<feature type="region of interest" description="Disordered" evidence="1">
    <location>
        <begin position="120"/>
        <end position="155"/>
    </location>
</feature>
<dbReference type="InterPro" id="IPR046201">
    <property type="entry name" value="DUF6234"/>
</dbReference>
<feature type="domain" description="DUF6234" evidence="3">
    <location>
        <begin position="18"/>
        <end position="150"/>
    </location>
</feature>
<keyword evidence="5" id="KW-1185">Reference proteome</keyword>
<feature type="transmembrane region" description="Helical" evidence="2">
    <location>
        <begin position="94"/>
        <end position="114"/>
    </location>
</feature>
<evidence type="ECO:0000313" key="4">
    <source>
        <dbReference type="EMBL" id="MBJ3811629.1"/>
    </source>
</evidence>
<dbReference type="Proteomes" id="UP000634780">
    <property type="component" value="Unassembled WGS sequence"/>
</dbReference>
<evidence type="ECO:0000256" key="1">
    <source>
        <dbReference type="SAM" id="MobiDB-lite"/>
    </source>
</evidence>
<dbReference type="Pfam" id="PF19747">
    <property type="entry name" value="DUF6234"/>
    <property type="match status" value="1"/>
</dbReference>
<feature type="transmembrane region" description="Helical" evidence="2">
    <location>
        <begin position="24"/>
        <end position="47"/>
    </location>
</feature>
<organism evidence="4 5">
    <name type="scientific">Streptomyces flavofungini</name>
    <dbReference type="NCBI Taxonomy" id="68200"/>
    <lineage>
        <taxon>Bacteria</taxon>
        <taxon>Bacillati</taxon>
        <taxon>Actinomycetota</taxon>
        <taxon>Actinomycetes</taxon>
        <taxon>Kitasatosporales</taxon>
        <taxon>Streptomycetaceae</taxon>
        <taxon>Streptomyces</taxon>
    </lineage>
</organism>
<dbReference type="RefSeq" id="WP_190120058.1">
    <property type="nucleotide sequence ID" value="NZ_BMVR01000020.1"/>
</dbReference>
<accession>A0ABS0XEM8</accession>
<sequence length="155" mass="15742">MSLPSAPPAFDASGDTGADRRADVATAVGLFLLEGAVLFAVLGAWLLTGVSLSSTGTLALEPDRPGGYLVAAGTVGLLAVLAVVVAIRGRAVVTAWSQGLMVVLIAAAVCWGPGCPDRKHEVRQDRKQPAPASTWQGQVACRSGGDSDECATTGR</sequence>
<comment type="caution">
    <text evidence="4">The sequence shown here is derived from an EMBL/GenBank/DDBJ whole genome shotgun (WGS) entry which is preliminary data.</text>
</comment>
<reference evidence="4 5" key="1">
    <citation type="submission" date="2020-12" db="EMBL/GenBank/DDBJ databases">
        <title>Streptomyces typhae sp. nov., a novel endophytic actinomycete isolated from the root of cattail pollen (Typha angustifolia L.).</title>
        <authorList>
            <person name="Peng C."/>
            <person name="Liu C."/>
        </authorList>
    </citation>
    <scope>NUCLEOTIDE SEQUENCE [LARGE SCALE GENOMIC DNA]</scope>
    <source>
        <strain evidence="4 5">JCM 4753</strain>
    </source>
</reference>
<keyword evidence="2" id="KW-0812">Transmembrane</keyword>
<feature type="transmembrane region" description="Helical" evidence="2">
    <location>
        <begin position="67"/>
        <end position="87"/>
    </location>
</feature>
<keyword evidence="2" id="KW-1133">Transmembrane helix</keyword>
<evidence type="ECO:0000256" key="2">
    <source>
        <dbReference type="SAM" id="Phobius"/>
    </source>
</evidence>
<gene>
    <name evidence="4" type="ORF">JGB26_31840</name>
</gene>
<proteinExistence type="predicted"/>
<protein>
    <recommendedName>
        <fullName evidence="3">DUF6234 domain-containing protein</fullName>
    </recommendedName>
</protein>
<evidence type="ECO:0000259" key="3">
    <source>
        <dbReference type="Pfam" id="PF19747"/>
    </source>
</evidence>